<dbReference type="EMBL" id="CP002382">
    <property type="protein sequence ID" value="AEP08989.1"/>
    <property type="molecule type" value="Genomic_DNA"/>
</dbReference>
<name>G2KP88_MICAA</name>
<proteinExistence type="predicted"/>
<dbReference type="KEGG" id="mai:MICA_655"/>
<dbReference type="Proteomes" id="UP000009286">
    <property type="component" value="Chromosome"/>
</dbReference>
<dbReference type="AlphaFoldDB" id="G2KP88"/>
<gene>
    <name evidence="1" type="ordered locus">MICA_655</name>
</gene>
<organism evidence="1 2">
    <name type="scientific">Micavibrio aeruginosavorus (strain ARL-13)</name>
    <dbReference type="NCBI Taxonomy" id="856793"/>
    <lineage>
        <taxon>Bacteria</taxon>
        <taxon>Pseudomonadati</taxon>
        <taxon>Bdellovibrionota</taxon>
        <taxon>Bdellovibrionia</taxon>
        <taxon>Bdellovibrionales</taxon>
        <taxon>Pseudobdellovibrionaceae</taxon>
        <taxon>Micavibrio</taxon>
    </lineage>
</organism>
<dbReference type="RefSeq" id="WP_014102212.1">
    <property type="nucleotide sequence ID" value="NC_016026.1"/>
</dbReference>
<accession>G2KP88</accession>
<evidence type="ECO:0000313" key="2">
    <source>
        <dbReference type="Proteomes" id="UP000009286"/>
    </source>
</evidence>
<sequence length="341" mass="38059">MLDFLKIPKARAVLDDGTVEDVVLPTALARVDAVAYDPDRHKGKLHCPSCDVKVHFNRGSAVMCGGTMQGQRPHFKTNPGNPHDPSCAYIVTYDDVEHEEVDRTRGYRIHLNLAALSTLFNERARHYQRADGRRIVTDDPRLVGRESLAVQSASDLITRLLKNGDPARIRDSVVVQGKHILPWNQFFIRHSSDGKDNTRFHALTERLLGMNKGARVPVLMEIRADQPAQWNQRGDAGVMDSQKFFWRRSDGGAEFIAPRLYLDPPAHGKMAAETAHLLQAITSEAGAYLVMGFARLHTYQTRTGLLHALNISVSDESQIARVELRNLRKKVAAPALAPKPD</sequence>
<protein>
    <submittedName>
        <fullName evidence="1">Uncharacterized protein</fullName>
    </submittedName>
</protein>
<keyword evidence="2" id="KW-1185">Reference proteome</keyword>
<reference evidence="1 2" key="1">
    <citation type="journal article" date="2011" name="BMC Genomics">
        <title>Genomic insights into an obligate epibiotic bacterial predator: Micavibrio aeruginosavorus ARL-13.</title>
        <authorList>
            <person name="Wang Z."/>
            <person name="Kadouri D."/>
            <person name="Wu M."/>
        </authorList>
    </citation>
    <scope>NUCLEOTIDE SEQUENCE [LARGE SCALE GENOMIC DNA]</scope>
    <source>
        <strain evidence="1 2">ARL-13</strain>
    </source>
</reference>
<evidence type="ECO:0000313" key="1">
    <source>
        <dbReference type="EMBL" id="AEP08989.1"/>
    </source>
</evidence>
<dbReference type="OrthoDB" id="9817629at2"/>
<dbReference type="HOGENOM" id="CLU_818377_0_0_5"/>